<sequence length="141" mass="15343">MEWLNVTAEHGLAGLLLASFLAATVLPGGSEAVLWGFLKIHPEQASTAIWLATLGNTAGGMTSWACGRFLPRWQGLDRLPRMHHLQRWGSPALLFAWLPLAGDALCIAAGWLRLHWLPCCLFMALGKGARYWLVAQGALAN</sequence>
<dbReference type="OrthoDB" id="5419086at2"/>
<dbReference type="RefSeq" id="WP_121458723.1">
    <property type="nucleotide sequence ID" value="NZ_JAANMQ010000003.1"/>
</dbReference>
<feature type="transmembrane region" description="Helical" evidence="1">
    <location>
        <begin position="92"/>
        <end position="112"/>
    </location>
</feature>
<dbReference type="PANTHER" id="PTHR42709:SF4">
    <property type="entry name" value="INNER MEMBRANE PROTEIN YQAA"/>
    <property type="match status" value="1"/>
</dbReference>
<organism evidence="2 3">
    <name type="scientific">Azonexus fungiphilus</name>
    <dbReference type="NCBI Taxonomy" id="146940"/>
    <lineage>
        <taxon>Bacteria</taxon>
        <taxon>Pseudomonadati</taxon>
        <taxon>Pseudomonadota</taxon>
        <taxon>Betaproteobacteria</taxon>
        <taxon>Rhodocyclales</taxon>
        <taxon>Azonexaceae</taxon>
        <taxon>Azonexus</taxon>
    </lineage>
</organism>
<evidence type="ECO:0000313" key="3">
    <source>
        <dbReference type="Proteomes" id="UP000270626"/>
    </source>
</evidence>
<dbReference type="InterPro" id="IPR051311">
    <property type="entry name" value="DedA_domain"/>
</dbReference>
<dbReference type="AlphaFoldDB" id="A0A495VPC6"/>
<keyword evidence="3" id="KW-1185">Reference proteome</keyword>
<evidence type="ECO:0000313" key="2">
    <source>
        <dbReference type="EMBL" id="RKT51196.1"/>
    </source>
</evidence>
<gene>
    <name evidence="2" type="ORF">DFR40_2408</name>
</gene>
<accession>A0A495VPC6</accession>
<comment type="caution">
    <text evidence="2">The sequence shown here is derived from an EMBL/GenBank/DDBJ whole genome shotgun (WGS) entry which is preliminary data.</text>
</comment>
<reference evidence="2 3" key="1">
    <citation type="submission" date="2018-10" db="EMBL/GenBank/DDBJ databases">
        <title>Genomic Encyclopedia of Type Strains, Phase IV (KMG-IV): sequencing the most valuable type-strain genomes for metagenomic binning, comparative biology and taxonomic classification.</title>
        <authorList>
            <person name="Goeker M."/>
        </authorList>
    </citation>
    <scope>NUCLEOTIDE SEQUENCE [LARGE SCALE GENOMIC DNA]</scope>
    <source>
        <strain evidence="2 3">DSM 23841</strain>
    </source>
</reference>
<dbReference type="Proteomes" id="UP000270626">
    <property type="component" value="Unassembled WGS sequence"/>
</dbReference>
<dbReference type="PANTHER" id="PTHR42709">
    <property type="entry name" value="ALKALINE PHOSPHATASE LIKE PROTEIN"/>
    <property type="match status" value="1"/>
</dbReference>
<proteinExistence type="predicted"/>
<dbReference type="EMBL" id="RBXP01000016">
    <property type="protein sequence ID" value="RKT51196.1"/>
    <property type="molecule type" value="Genomic_DNA"/>
</dbReference>
<keyword evidence="1" id="KW-0812">Transmembrane</keyword>
<protein>
    <submittedName>
        <fullName evidence="2">Membrane protein YqaA with SNARE-associated domain</fullName>
    </submittedName>
</protein>
<name>A0A495VPC6_9RHOO</name>
<evidence type="ECO:0000256" key="1">
    <source>
        <dbReference type="SAM" id="Phobius"/>
    </source>
</evidence>
<feature type="transmembrane region" description="Helical" evidence="1">
    <location>
        <begin position="48"/>
        <end position="71"/>
    </location>
</feature>
<keyword evidence="1" id="KW-1133">Transmembrane helix</keyword>
<keyword evidence="1" id="KW-0472">Membrane</keyword>